<accession>A0A8X7U8T7</accession>
<reference evidence="1 2" key="1">
    <citation type="submission" date="2020-02" db="EMBL/GenBank/DDBJ databases">
        <authorList>
            <person name="Ma Q."/>
            <person name="Huang Y."/>
            <person name="Song X."/>
            <person name="Pei D."/>
        </authorList>
    </citation>
    <scope>NUCLEOTIDE SEQUENCE [LARGE SCALE GENOMIC DNA]</scope>
    <source>
        <strain evidence="1">Sxm20200214</strain>
        <tissue evidence="1">Leaf</tissue>
    </source>
</reference>
<dbReference type="AlphaFoldDB" id="A0A8X7U8T7"/>
<evidence type="ECO:0000313" key="1">
    <source>
        <dbReference type="EMBL" id="KAG2270495.1"/>
    </source>
</evidence>
<sequence>MVYTEMRMDLRAEDGRITHLSKEYIRAILKGAMVGHIRISLPEYAELRCDLRSMARTTTEKNIEYRGLAMGV</sequence>
<evidence type="ECO:0000313" key="2">
    <source>
        <dbReference type="Proteomes" id="UP000886595"/>
    </source>
</evidence>
<name>A0A8X7U8T7_BRACI</name>
<gene>
    <name evidence="1" type="ORF">Bca52824_065050</name>
</gene>
<protein>
    <submittedName>
        <fullName evidence="1">Uncharacterized protein</fullName>
    </submittedName>
</protein>
<keyword evidence="2" id="KW-1185">Reference proteome</keyword>
<proteinExistence type="predicted"/>
<organism evidence="1 2">
    <name type="scientific">Brassica carinata</name>
    <name type="common">Ethiopian mustard</name>
    <name type="synonym">Abyssinian cabbage</name>
    <dbReference type="NCBI Taxonomy" id="52824"/>
    <lineage>
        <taxon>Eukaryota</taxon>
        <taxon>Viridiplantae</taxon>
        <taxon>Streptophyta</taxon>
        <taxon>Embryophyta</taxon>
        <taxon>Tracheophyta</taxon>
        <taxon>Spermatophyta</taxon>
        <taxon>Magnoliopsida</taxon>
        <taxon>eudicotyledons</taxon>
        <taxon>Gunneridae</taxon>
        <taxon>Pentapetalae</taxon>
        <taxon>rosids</taxon>
        <taxon>malvids</taxon>
        <taxon>Brassicales</taxon>
        <taxon>Brassicaceae</taxon>
        <taxon>Brassiceae</taxon>
        <taxon>Brassica</taxon>
    </lineage>
</organism>
<comment type="caution">
    <text evidence="1">The sequence shown here is derived from an EMBL/GenBank/DDBJ whole genome shotgun (WGS) entry which is preliminary data.</text>
</comment>
<dbReference type="Proteomes" id="UP000886595">
    <property type="component" value="Unassembled WGS sequence"/>
</dbReference>
<dbReference type="EMBL" id="JAAMPC010000013">
    <property type="protein sequence ID" value="KAG2270495.1"/>
    <property type="molecule type" value="Genomic_DNA"/>
</dbReference>